<dbReference type="SUPFAM" id="SSF46785">
    <property type="entry name" value="Winged helix' DNA-binding domain"/>
    <property type="match status" value="1"/>
</dbReference>
<dbReference type="InterPro" id="IPR000524">
    <property type="entry name" value="Tscrpt_reg_HTH_GntR"/>
</dbReference>
<dbReference type="InterPro" id="IPR036388">
    <property type="entry name" value="WH-like_DNA-bd_sf"/>
</dbReference>
<dbReference type="PANTHER" id="PTHR43537:SF24">
    <property type="entry name" value="GLUCONATE OPERON TRANSCRIPTIONAL REPRESSOR"/>
    <property type="match status" value="1"/>
</dbReference>
<evidence type="ECO:0000313" key="5">
    <source>
        <dbReference type="EMBL" id="GAJ39812.1"/>
    </source>
</evidence>
<name>A0A023DEY8_9BACL</name>
<dbReference type="Proteomes" id="UP000023561">
    <property type="component" value="Unassembled WGS sequence"/>
</dbReference>
<dbReference type="Gene3D" id="1.10.10.10">
    <property type="entry name" value="Winged helix-like DNA-binding domain superfamily/Winged helix DNA-binding domain"/>
    <property type="match status" value="1"/>
</dbReference>
<dbReference type="GO" id="GO:0003677">
    <property type="term" value="F:DNA binding"/>
    <property type="evidence" value="ECO:0007669"/>
    <property type="project" value="UniProtKB-KW"/>
</dbReference>
<dbReference type="SMART" id="SM00345">
    <property type="entry name" value="HTH_GNTR"/>
    <property type="match status" value="1"/>
</dbReference>
<dbReference type="Pfam" id="PF00392">
    <property type="entry name" value="GntR"/>
    <property type="match status" value="1"/>
</dbReference>
<dbReference type="AlphaFoldDB" id="A0A023DEY8"/>
<dbReference type="GO" id="GO:0003700">
    <property type="term" value="F:DNA-binding transcription factor activity"/>
    <property type="evidence" value="ECO:0007669"/>
    <property type="project" value="InterPro"/>
</dbReference>
<organism evidence="5 6">
    <name type="scientific">Parageobacillus caldoxylosilyticus NBRC 107762</name>
    <dbReference type="NCBI Taxonomy" id="1220594"/>
    <lineage>
        <taxon>Bacteria</taxon>
        <taxon>Bacillati</taxon>
        <taxon>Bacillota</taxon>
        <taxon>Bacilli</taxon>
        <taxon>Bacillales</taxon>
        <taxon>Anoxybacillaceae</taxon>
        <taxon>Saccharococcus</taxon>
    </lineage>
</organism>
<dbReference type="PANTHER" id="PTHR43537">
    <property type="entry name" value="TRANSCRIPTIONAL REGULATOR, GNTR FAMILY"/>
    <property type="match status" value="1"/>
</dbReference>
<proteinExistence type="predicted"/>
<evidence type="ECO:0000256" key="1">
    <source>
        <dbReference type="ARBA" id="ARBA00023015"/>
    </source>
</evidence>
<dbReference type="EMBL" id="BAWO01000027">
    <property type="protein sequence ID" value="GAJ39812.1"/>
    <property type="molecule type" value="Genomic_DNA"/>
</dbReference>
<dbReference type="InterPro" id="IPR036390">
    <property type="entry name" value="WH_DNA-bd_sf"/>
</dbReference>
<reference evidence="5 6" key="1">
    <citation type="submission" date="2014-04" db="EMBL/GenBank/DDBJ databases">
        <title>Whole genome shotgun sequence of Geobacillus caldoxylosilyticus NBRC 107762.</title>
        <authorList>
            <person name="Hosoyama A."/>
            <person name="Hosoyama Y."/>
            <person name="Katano-Makiyama Y."/>
            <person name="Tsuchikane K."/>
            <person name="Ohji S."/>
            <person name="Ichikawa N."/>
            <person name="Yamazoe A."/>
            <person name="Fujita N."/>
        </authorList>
    </citation>
    <scope>NUCLEOTIDE SEQUENCE [LARGE SCALE GENOMIC DNA]</scope>
    <source>
        <strain evidence="5 6">NBRC 107762</strain>
    </source>
</reference>
<gene>
    <name evidence="5" type="ORF">GCA01S_027_00120</name>
</gene>
<evidence type="ECO:0000256" key="2">
    <source>
        <dbReference type="ARBA" id="ARBA00023125"/>
    </source>
</evidence>
<dbReference type="Pfam" id="PF07729">
    <property type="entry name" value="FCD"/>
    <property type="match status" value="1"/>
</dbReference>
<dbReference type="GeneID" id="301193364"/>
<sequence length="214" mass="25048">MEAKVKNKTKIAYEYILSRIESGVYGPGYRIVIDQIARELNLSSIPVREAIRQLEAEGWIQYKPYTGAVVSNINEKEYVETLSVLAVLEGYATALSSSNMKEGTIQQLTKLNEKMEQALHEFEFELFSELNYEFHSLIYEHCGNAYLEEQIKQIWQRMRRIRAYGFTFVPQRAKESIKEHTEIVRLLKEKAPPNEIEHFVRQHKLNTAEAFKQR</sequence>
<dbReference type="InterPro" id="IPR008920">
    <property type="entry name" value="TF_FadR/GntR_C"/>
</dbReference>
<dbReference type="OrthoDB" id="114741at2"/>
<dbReference type="RefSeq" id="WP_017434736.1">
    <property type="nucleotide sequence ID" value="NZ_BAWO01000027.1"/>
</dbReference>
<dbReference type="InterPro" id="IPR011711">
    <property type="entry name" value="GntR_C"/>
</dbReference>
<accession>A0A023DEY8</accession>
<evidence type="ECO:0000313" key="6">
    <source>
        <dbReference type="Proteomes" id="UP000023561"/>
    </source>
</evidence>
<dbReference type="SUPFAM" id="SSF48008">
    <property type="entry name" value="GntR ligand-binding domain-like"/>
    <property type="match status" value="1"/>
</dbReference>
<dbReference type="Gene3D" id="1.20.120.530">
    <property type="entry name" value="GntR ligand-binding domain-like"/>
    <property type="match status" value="1"/>
</dbReference>
<dbReference type="PROSITE" id="PS50949">
    <property type="entry name" value="HTH_GNTR"/>
    <property type="match status" value="1"/>
</dbReference>
<keyword evidence="2" id="KW-0238">DNA-binding</keyword>
<keyword evidence="1" id="KW-0805">Transcription regulation</keyword>
<evidence type="ECO:0000259" key="4">
    <source>
        <dbReference type="PROSITE" id="PS50949"/>
    </source>
</evidence>
<protein>
    <submittedName>
        <fullName evidence="5">Putative GntR family transcriptional regulator</fullName>
    </submittedName>
</protein>
<evidence type="ECO:0000256" key="3">
    <source>
        <dbReference type="ARBA" id="ARBA00023163"/>
    </source>
</evidence>
<keyword evidence="3" id="KW-0804">Transcription</keyword>
<comment type="caution">
    <text evidence="5">The sequence shown here is derived from an EMBL/GenBank/DDBJ whole genome shotgun (WGS) entry which is preliminary data.</text>
</comment>
<dbReference type="SMART" id="SM00895">
    <property type="entry name" value="FCD"/>
    <property type="match status" value="1"/>
</dbReference>
<keyword evidence="6" id="KW-1185">Reference proteome</keyword>
<dbReference type="CDD" id="cd07377">
    <property type="entry name" value="WHTH_GntR"/>
    <property type="match status" value="1"/>
</dbReference>
<feature type="domain" description="HTH gntR-type" evidence="4">
    <location>
        <begin position="6"/>
        <end position="73"/>
    </location>
</feature>